<dbReference type="GO" id="GO:0006310">
    <property type="term" value="P:DNA recombination"/>
    <property type="evidence" value="ECO:0007669"/>
    <property type="project" value="UniProtKB-KW"/>
</dbReference>
<evidence type="ECO:0000259" key="3">
    <source>
        <dbReference type="PROSITE" id="PS51898"/>
    </source>
</evidence>
<dbReference type="AlphaFoldDB" id="A0A256FHG8"/>
<dbReference type="OrthoDB" id="6388170at2"/>
<dbReference type="PROSITE" id="PS51898">
    <property type="entry name" value="TYR_RECOMBINASE"/>
    <property type="match status" value="1"/>
</dbReference>
<name>A0A256FHG8_9HYPH</name>
<dbReference type="InterPro" id="IPR002104">
    <property type="entry name" value="Integrase_catalytic"/>
</dbReference>
<evidence type="ECO:0000313" key="5">
    <source>
        <dbReference type="Proteomes" id="UP000216345"/>
    </source>
</evidence>
<protein>
    <submittedName>
        <fullName evidence="4">Phage integrase family protein</fullName>
    </submittedName>
</protein>
<sequence length="366" mass="42040">MGTIIERPRANGSIAYLAQILLKSDGKVVHRESRTFDRKASATAWIKKREAELKKDATQMGRPRRPSSKLSDAIDKYVETSIKEIGRTKGQVLNAIKAFPIADKECSSISSQDIVKFAEDLNDGREPQTVGNWISHLASVFALARPAWGLPLDQQAMVDAQLVMKRLGLITRSKQRSRRPTLAELDKILTYFTDRETRVRQHMPMCKTILFALFSTRRQEEICRIKWEDYERDHKRVLVRDMKNPGEKLGNDVWCDLTDEAVAVIEAMPKKKDTIFPFNSKTVSARFTKACQFLEIEDLHFHDLRHEGISRLFEMGWNIPHVAMVSGHRSWNSLKRYTHIRQTGDKYEGWKWIIGLRSGTAATTEV</sequence>
<dbReference type="GO" id="GO:0015074">
    <property type="term" value="P:DNA integration"/>
    <property type="evidence" value="ECO:0007669"/>
    <property type="project" value="UniProtKB-KW"/>
</dbReference>
<dbReference type="CDD" id="cd00796">
    <property type="entry name" value="INT_Rci_Hp1_C"/>
    <property type="match status" value="1"/>
</dbReference>
<evidence type="ECO:0000313" key="4">
    <source>
        <dbReference type="EMBL" id="OYR14304.1"/>
    </source>
</evidence>
<feature type="domain" description="Tyr recombinase" evidence="3">
    <location>
        <begin position="175"/>
        <end position="351"/>
    </location>
</feature>
<evidence type="ECO:0000256" key="2">
    <source>
        <dbReference type="ARBA" id="ARBA00023172"/>
    </source>
</evidence>
<dbReference type="RefSeq" id="WP_094577100.1">
    <property type="nucleotide sequence ID" value="NZ_JBHEEL010000001.1"/>
</dbReference>
<keyword evidence="2" id="KW-0233">DNA recombination</keyword>
<dbReference type="SUPFAM" id="SSF56349">
    <property type="entry name" value="DNA breaking-rejoining enzymes"/>
    <property type="match status" value="1"/>
</dbReference>
<dbReference type="Pfam" id="PF00589">
    <property type="entry name" value="Phage_integrase"/>
    <property type="match status" value="1"/>
</dbReference>
<dbReference type="Gene3D" id="1.10.443.10">
    <property type="entry name" value="Intergrase catalytic core"/>
    <property type="match status" value="1"/>
</dbReference>
<dbReference type="GO" id="GO:0003677">
    <property type="term" value="F:DNA binding"/>
    <property type="evidence" value="ECO:0007669"/>
    <property type="project" value="InterPro"/>
</dbReference>
<reference evidence="4 5" key="1">
    <citation type="submission" date="2017-07" db="EMBL/GenBank/DDBJ databases">
        <title>Phylogenetic study on the rhizospheric bacterium Ochrobactrum sp. A44.</title>
        <authorList>
            <person name="Krzyzanowska D.M."/>
            <person name="Ossowicki A."/>
            <person name="Rajewska M."/>
            <person name="Maciag T."/>
            <person name="Kaczynski Z."/>
            <person name="Czerwicka M."/>
            <person name="Jafra S."/>
        </authorList>
    </citation>
    <scope>NUCLEOTIDE SEQUENCE [LARGE SCALE GENOMIC DNA]</scope>
    <source>
        <strain evidence="4 5">PR17</strain>
    </source>
</reference>
<dbReference type="Proteomes" id="UP000216345">
    <property type="component" value="Unassembled WGS sequence"/>
</dbReference>
<dbReference type="InterPro" id="IPR013762">
    <property type="entry name" value="Integrase-like_cat_sf"/>
</dbReference>
<dbReference type="PANTHER" id="PTHR30349:SF94">
    <property type="entry name" value="INTEGRASE_RECOMBINASE HI_1414-RELATED"/>
    <property type="match status" value="1"/>
</dbReference>
<dbReference type="InterPro" id="IPR011010">
    <property type="entry name" value="DNA_brk_join_enz"/>
</dbReference>
<dbReference type="InterPro" id="IPR050090">
    <property type="entry name" value="Tyrosine_recombinase_XerCD"/>
</dbReference>
<proteinExistence type="predicted"/>
<keyword evidence="5" id="KW-1185">Reference proteome</keyword>
<accession>A0A256FHG8</accession>
<evidence type="ECO:0000256" key="1">
    <source>
        <dbReference type="ARBA" id="ARBA00022908"/>
    </source>
</evidence>
<keyword evidence="1" id="KW-0229">DNA integration</keyword>
<organism evidence="4 5">
    <name type="scientific">Brucella rhizosphaerae</name>
    <dbReference type="NCBI Taxonomy" id="571254"/>
    <lineage>
        <taxon>Bacteria</taxon>
        <taxon>Pseudomonadati</taxon>
        <taxon>Pseudomonadota</taxon>
        <taxon>Alphaproteobacteria</taxon>
        <taxon>Hyphomicrobiales</taxon>
        <taxon>Brucellaceae</taxon>
        <taxon>Brucella/Ochrobactrum group</taxon>
        <taxon>Brucella</taxon>
    </lineage>
</organism>
<comment type="caution">
    <text evidence="4">The sequence shown here is derived from an EMBL/GenBank/DDBJ whole genome shotgun (WGS) entry which is preliminary data.</text>
</comment>
<dbReference type="EMBL" id="NNRK01000026">
    <property type="protein sequence ID" value="OYR14304.1"/>
    <property type="molecule type" value="Genomic_DNA"/>
</dbReference>
<gene>
    <name evidence="4" type="ORF">CEV32_0302</name>
</gene>
<dbReference type="PANTHER" id="PTHR30349">
    <property type="entry name" value="PHAGE INTEGRASE-RELATED"/>
    <property type="match status" value="1"/>
</dbReference>